<keyword evidence="2" id="KW-1185">Reference proteome</keyword>
<dbReference type="Proteomes" id="UP001603857">
    <property type="component" value="Unassembled WGS sequence"/>
</dbReference>
<gene>
    <name evidence="1" type="ORF">Fmac_008283</name>
</gene>
<comment type="caution">
    <text evidence="1">The sequence shown here is derived from an EMBL/GenBank/DDBJ whole genome shotgun (WGS) entry which is preliminary data.</text>
</comment>
<reference evidence="1 2" key="1">
    <citation type="submission" date="2024-08" db="EMBL/GenBank/DDBJ databases">
        <title>Insights into the chromosomal genome structure of Flemingia macrophylla.</title>
        <authorList>
            <person name="Ding Y."/>
            <person name="Zhao Y."/>
            <person name="Bi W."/>
            <person name="Wu M."/>
            <person name="Zhao G."/>
            <person name="Gong Y."/>
            <person name="Li W."/>
            <person name="Zhang P."/>
        </authorList>
    </citation>
    <scope>NUCLEOTIDE SEQUENCE [LARGE SCALE GENOMIC DNA]</scope>
    <source>
        <strain evidence="1">DYQJB</strain>
        <tissue evidence="1">Leaf</tissue>
    </source>
</reference>
<protein>
    <submittedName>
        <fullName evidence="1">Uncharacterized protein</fullName>
    </submittedName>
</protein>
<dbReference type="AlphaFoldDB" id="A0ABD1MWZ2"/>
<evidence type="ECO:0000313" key="1">
    <source>
        <dbReference type="EMBL" id="KAL2340343.1"/>
    </source>
</evidence>
<name>A0ABD1MWZ2_9FABA</name>
<evidence type="ECO:0000313" key="2">
    <source>
        <dbReference type="Proteomes" id="UP001603857"/>
    </source>
</evidence>
<proteinExistence type="predicted"/>
<sequence>MPERNNIAKEMLYNRMDATRLKRNCITSGFHSKTESNHIFELRKTKMSGGLFFVFVCPFHSCFFVDWQSINPIPGGVLKLQILIMDESSAHRQLKKVDILRYRVERIEHICALMSHEARIDFETSYG</sequence>
<organism evidence="1 2">
    <name type="scientific">Flemingia macrophylla</name>
    <dbReference type="NCBI Taxonomy" id="520843"/>
    <lineage>
        <taxon>Eukaryota</taxon>
        <taxon>Viridiplantae</taxon>
        <taxon>Streptophyta</taxon>
        <taxon>Embryophyta</taxon>
        <taxon>Tracheophyta</taxon>
        <taxon>Spermatophyta</taxon>
        <taxon>Magnoliopsida</taxon>
        <taxon>eudicotyledons</taxon>
        <taxon>Gunneridae</taxon>
        <taxon>Pentapetalae</taxon>
        <taxon>rosids</taxon>
        <taxon>fabids</taxon>
        <taxon>Fabales</taxon>
        <taxon>Fabaceae</taxon>
        <taxon>Papilionoideae</taxon>
        <taxon>50 kb inversion clade</taxon>
        <taxon>NPAAA clade</taxon>
        <taxon>indigoferoid/millettioid clade</taxon>
        <taxon>Phaseoleae</taxon>
        <taxon>Flemingia</taxon>
    </lineage>
</organism>
<dbReference type="EMBL" id="JBGMDY010000003">
    <property type="protein sequence ID" value="KAL2340343.1"/>
    <property type="molecule type" value="Genomic_DNA"/>
</dbReference>
<accession>A0ABD1MWZ2</accession>